<dbReference type="Pfam" id="PF09684">
    <property type="entry name" value="Tail_P2_I"/>
    <property type="match status" value="1"/>
</dbReference>
<gene>
    <name evidence="1" type="ORF">SAMN04490195_2195</name>
</gene>
<evidence type="ECO:0000313" key="2">
    <source>
        <dbReference type="Proteomes" id="UP000199570"/>
    </source>
</evidence>
<sequence length="242" mass="26356">MSRLLPLNSTPLECALATACDLGIDPEIIRGVADSARCPVDFLPWLAWAMSVEGWEAADTEEQQRALIRESIPVHKRKGTVGAVRRVLKAVGVRAEFKEWTQIPGAVPYTFELIAWANDNRGGEGSILSPQLFQRLRALVDATKNERSHYALKVGARFDGGFRLGNASQTRQLERRTLDAQGVPMDTAEQALGLTNAASVRCVLHQSADLMGVPVQVEQGFAVANAARARVVVRATMEAVLI</sequence>
<reference evidence="2" key="1">
    <citation type="submission" date="2016-10" db="EMBL/GenBank/DDBJ databases">
        <authorList>
            <person name="Varghese N."/>
            <person name="Submissions S."/>
        </authorList>
    </citation>
    <scope>NUCLEOTIDE SEQUENCE [LARGE SCALE GENOMIC DNA]</scope>
    <source>
        <strain evidence="2">BS3775</strain>
    </source>
</reference>
<name>A0A1H1EHK0_9PSED</name>
<dbReference type="Proteomes" id="UP000199570">
    <property type="component" value="Unassembled WGS sequence"/>
</dbReference>
<dbReference type="EMBL" id="FNKJ01000003">
    <property type="protein sequence ID" value="SDQ87988.1"/>
    <property type="molecule type" value="Genomic_DNA"/>
</dbReference>
<dbReference type="AlphaFoldDB" id="A0A1H1EHK0"/>
<proteinExistence type="predicted"/>
<dbReference type="NCBIfam" id="TIGR01634">
    <property type="entry name" value="tail_P2_I"/>
    <property type="match status" value="1"/>
</dbReference>
<evidence type="ECO:0000313" key="1">
    <source>
        <dbReference type="EMBL" id="SDQ87988.1"/>
    </source>
</evidence>
<dbReference type="InterPro" id="IPR006521">
    <property type="entry name" value="Tail_protein_I"/>
</dbReference>
<dbReference type="RefSeq" id="WP_090321306.1">
    <property type="nucleotide sequence ID" value="NZ_FNKJ01000003.1"/>
</dbReference>
<dbReference type="OrthoDB" id="90759at2"/>
<protein>
    <submittedName>
        <fullName evidence="1">Phage tail protein, P2 protein I family</fullName>
    </submittedName>
</protein>
<organism evidence="1 2">
    <name type="scientific">Pseudomonas moorei</name>
    <dbReference type="NCBI Taxonomy" id="395599"/>
    <lineage>
        <taxon>Bacteria</taxon>
        <taxon>Pseudomonadati</taxon>
        <taxon>Pseudomonadota</taxon>
        <taxon>Gammaproteobacteria</taxon>
        <taxon>Pseudomonadales</taxon>
        <taxon>Pseudomonadaceae</taxon>
        <taxon>Pseudomonas</taxon>
    </lineage>
</organism>
<accession>A0A1H1EHK0</accession>
<keyword evidence="2" id="KW-1185">Reference proteome</keyword>